<keyword evidence="6 10" id="KW-0547">Nucleotide-binding</keyword>
<dbReference type="SUPFAM" id="SSF52374">
    <property type="entry name" value="Nucleotidylyl transferase"/>
    <property type="match status" value="1"/>
</dbReference>
<dbReference type="EC" id="2.7.7.18" evidence="10"/>
<comment type="pathway">
    <text evidence="2 10">Cofactor biosynthesis; NAD(+) biosynthesis; deamido-NAD(+) from nicotinate D-ribonucleotide: step 1/1.</text>
</comment>
<dbReference type="Gene3D" id="3.40.50.620">
    <property type="entry name" value="HUPs"/>
    <property type="match status" value="1"/>
</dbReference>
<organism evidence="12 13">
    <name type="scientific">Caldalkalibacillus uzonensis</name>
    <dbReference type="NCBI Taxonomy" id="353224"/>
    <lineage>
        <taxon>Bacteria</taxon>
        <taxon>Bacillati</taxon>
        <taxon>Bacillota</taxon>
        <taxon>Bacilli</taxon>
        <taxon>Bacillales</taxon>
        <taxon>Bacillaceae</taxon>
        <taxon>Caldalkalibacillus</taxon>
    </lineage>
</organism>
<evidence type="ECO:0000256" key="7">
    <source>
        <dbReference type="ARBA" id="ARBA00022840"/>
    </source>
</evidence>
<dbReference type="GO" id="GO:0004515">
    <property type="term" value="F:nicotinate-nucleotide adenylyltransferase activity"/>
    <property type="evidence" value="ECO:0007669"/>
    <property type="project" value="UniProtKB-EC"/>
</dbReference>
<dbReference type="NCBIfam" id="TIGR00125">
    <property type="entry name" value="cyt_tran_rel"/>
    <property type="match status" value="1"/>
</dbReference>
<comment type="function">
    <text evidence="1 10">Catalyzes the reversible adenylation of nicotinate mononucleotide (NaMN) to nicotinic acid adenine dinucleotide (NaAD).</text>
</comment>
<evidence type="ECO:0000256" key="6">
    <source>
        <dbReference type="ARBA" id="ARBA00022741"/>
    </source>
</evidence>
<evidence type="ECO:0000256" key="10">
    <source>
        <dbReference type="HAMAP-Rule" id="MF_00244"/>
    </source>
</evidence>
<proteinExistence type="inferred from homology"/>
<protein>
    <recommendedName>
        <fullName evidence="10">Probable nicotinate-nucleotide adenylyltransferase</fullName>
        <ecNumber evidence="10">2.7.7.18</ecNumber>
    </recommendedName>
    <alternativeName>
        <fullName evidence="10">Deamido-NAD(+) diphosphorylase</fullName>
    </alternativeName>
    <alternativeName>
        <fullName evidence="10">Deamido-NAD(+) pyrophosphorylase</fullName>
    </alternativeName>
    <alternativeName>
        <fullName evidence="10">Nicotinate mononucleotide adenylyltransferase</fullName>
        <shortName evidence="10">NaMN adenylyltransferase</shortName>
    </alternativeName>
</protein>
<comment type="caution">
    <text evidence="12">The sequence shown here is derived from an EMBL/GenBank/DDBJ whole genome shotgun (WGS) entry which is preliminary data.</text>
</comment>
<evidence type="ECO:0000256" key="2">
    <source>
        <dbReference type="ARBA" id="ARBA00005019"/>
    </source>
</evidence>
<dbReference type="NCBIfam" id="NF000841">
    <property type="entry name" value="PRK00071.1-4"/>
    <property type="match status" value="1"/>
</dbReference>
<keyword evidence="8 10" id="KW-0520">NAD</keyword>
<dbReference type="InterPro" id="IPR005248">
    <property type="entry name" value="NadD/NMNAT"/>
</dbReference>
<dbReference type="PANTHER" id="PTHR39321:SF3">
    <property type="entry name" value="PHOSPHOPANTETHEINE ADENYLYLTRANSFERASE"/>
    <property type="match status" value="1"/>
</dbReference>
<evidence type="ECO:0000259" key="11">
    <source>
        <dbReference type="Pfam" id="PF01467"/>
    </source>
</evidence>
<dbReference type="CDD" id="cd02165">
    <property type="entry name" value="NMNAT"/>
    <property type="match status" value="1"/>
</dbReference>
<keyword evidence="4 10" id="KW-0808">Transferase</keyword>
<gene>
    <name evidence="10" type="primary">nadD</name>
    <name evidence="12" type="ORF">J2S00_002378</name>
</gene>
<sequence length="202" mass="23611">MSYRKIGLLGGTFDPVHLTHLHMAEVARDECNLDEVWFVPANVPPHKQDRPVTPGEERIEMLKLAIEHIPYFKLSLVEFERKGPSFTIDTIKELRRIHPHCCFSFIIGGDMVENLPEWHQIEELVKLVRFIGIRRPESRSNPGAEWENYVDFVDMVPSYVSSSLIRERRQQGKSIRFLVPEPVYQYIERQGLYQPEDRHSSG</sequence>
<name>A0ABU0CT79_9BACI</name>
<dbReference type="NCBIfam" id="NF000840">
    <property type="entry name" value="PRK00071.1-3"/>
    <property type="match status" value="1"/>
</dbReference>
<keyword evidence="7 10" id="KW-0067">ATP-binding</keyword>
<dbReference type="PANTHER" id="PTHR39321">
    <property type="entry name" value="NICOTINATE-NUCLEOTIDE ADENYLYLTRANSFERASE-RELATED"/>
    <property type="match status" value="1"/>
</dbReference>
<evidence type="ECO:0000313" key="12">
    <source>
        <dbReference type="EMBL" id="MDQ0339590.1"/>
    </source>
</evidence>
<keyword evidence="3 10" id="KW-0662">Pyridine nucleotide biosynthesis</keyword>
<evidence type="ECO:0000256" key="9">
    <source>
        <dbReference type="ARBA" id="ARBA00048721"/>
    </source>
</evidence>
<dbReference type="EMBL" id="JAUSUQ010000008">
    <property type="protein sequence ID" value="MDQ0339590.1"/>
    <property type="molecule type" value="Genomic_DNA"/>
</dbReference>
<feature type="domain" description="Cytidyltransferase-like" evidence="11">
    <location>
        <begin position="8"/>
        <end position="168"/>
    </location>
</feature>
<keyword evidence="13" id="KW-1185">Reference proteome</keyword>
<dbReference type="Pfam" id="PF01467">
    <property type="entry name" value="CTP_transf_like"/>
    <property type="match status" value="1"/>
</dbReference>
<dbReference type="RefSeq" id="WP_307339795.1">
    <property type="nucleotide sequence ID" value="NZ_JAUSUQ010000008.1"/>
</dbReference>
<evidence type="ECO:0000256" key="1">
    <source>
        <dbReference type="ARBA" id="ARBA00002324"/>
    </source>
</evidence>
<reference evidence="12 13" key="1">
    <citation type="submission" date="2023-07" db="EMBL/GenBank/DDBJ databases">
        <title>Genomic Encyclopedia of Type Strains, Phase IV (KMG-IV): sequencing the most valuable type-strain genomes for metagenomic binning, comparative biology and taxonomic classification.</title>
        <authorList>
            <person name="Goeker M."/>
        </authorList>
    </citation>
    <scope>NUCLEOTIDE SEQUENCE [LARGE SCALE GENOMIC DNA]</scope>
    <source>
        <strain evidence="12 13">DSM 17740</strain>
    </source>
</reference>
<dbReference type="NCBIfam" id="TIGR00482">
    <property type="entry name" value="nicotinate (nicotinamide) nucleotide adenylyltransferase"/>
    <property type="match status" value="1"/>
</dbReference>
<evidence type="ECO:0000313" key="13">
    <source>
        <dbReference type="Proteomes" id="UP001232445"/>
    </source>
</evidence>
<dbReference type="HAMAP" id="MF_00244">
    <property type="entry name" value="NaMN_adenylyltr"/>
    <property type="match status" value="1"/>
</dbReference>
<accession>A0ABU0CT79</accession>
<comment type="similarity">
    <text evidence="10">Belongs to the NadD family.</text>
</comment>
<dbReference type="InterPro" id="IPR004821">
    <property type="entry name" value="Cyt_trans-like"/>
</dbReference>
<dbReference type="InterPro" id="IPR014729">
    <property type="entry name" value="Rossmann-like_a/b/a_fold"/>
</dbReference>
<dbReference type="Proteomes" id="UP001232445">
    <property type="component" value="Unassembled WGS sequence"/>
</dbReference>
<evidence type="ECO:0000256" key="3">
    <source>
        <dbReference type="ARBA" id="ARBA00022642"/>
    </source>
</evidence>
<keyword evidence="5 10" id="KW-0548">Nucleotidyltransferase</keyword>
<evidence type="ECO:0000256" key="5">
    <source>
        <dbReference type="ARBA" id="ARBA00022695"/>
    </source>
</evidence>
<comment type="catalytic activity">
    <reaction evidence="9 10">
        <text>nicotinate beta-D-ribonucleotide + ATP + H(+) = deamido-NAD(+) + diphosphate</text>
        <dbReference type="Rhea" id="RHEA:22860"/>
        <dbReference type="ChEBI" id="CHEBI:15378"/>
        <dbReference type="ChEBI" id="CHEBI:30616"/>
        <dbReference type="ChEBI" id="CHEBI:33019"/>
        <dbReference type="ChEBI" id="CHEBI:57502"/>
        <dbReference type="ChEBI" id="CHEBI:58437"/>
        <dbReference type="EC" id="2.7.7.18"/>
    </reaction>
</comment>
<evidence type="ECO:0000256" key="8">
    <source>
        <dbReference type="ARBA" id="ARBA00023027"/>
    </source>
</evidence>
<evidence type="ECO:0000256" key="4">
    <source>
        <dbReference type="ARBA" id="ARBA00022679"/>
    </source>
</evidence>